<evidence type="ECO:0000313" key="2">
    <source>
        <dbReference type="EMBL" id="GAA2067133.1"/>
    </source>
</evidence>
<reference evidence="2 3" key="1">
    <citation type="journal article" date="2019" name="Int. J. Syst. Evol. Microbiol.">
        <title>The Global Catalogue of Microorganisms (GCM) 10K type strain sequencing project: providing services to taxonomists for standard genome sequencing and annotation.</title>
        <authorList>
            <consortium name="The Broad Institute Genomics Platform"/>
            <consortium name="The Broad Institute Genome Sequencing Center for Infectious Disease"/>
            <person name="Wu L."/>
            <person name="Ma J."/>
        </authorList>
    </citation>
    <scope>NUCLEOTIDE SEQUENCE [LARGE SCALE GENOMIC DNA]</scope>
    <source>
        <strain evidence="2 3">JCM 15478</strain>
    </source>
</reference>
<feature type="chain" id="PRO_5045746687" description="Secreted protein" evidence="1">
    <location>
        <begin position="28"/>
        <end position="135"/>
    </location>
</feature>
<comment type="caution">
    <text evidence="2">The sequence shown here is derived from an EMBL/GenBank/DDBJ whole genome shotgun (WGS) entry which is preliminary data.</text>
</comment>
<dbReference type="EMBL" id="BAAAPE010000002">
    <property type="protein sequence ID" value="GAA2067133.1"/>
    <property type="molecule type" value="Genomic_DNA"/>
</dbReference>
<name>A0ABN2VNX8_9ACTN</name>
<accession>A0ABN2VNX8</accession>
<evidence type="ECO:0000313" key="3">
    <source>
        <dbReference type="Proteomes" id="UP001500016"/>
    </source>
</evidence>
<organism evidence="2 3">
    <name type="scientific">Streptomyces albiaxialis</name>
    <dbReference type="NCBI Taxonomy" id="329523"/>
    <lineage>
        <taxon>Bacteria</taxon>
        <taxon>Bacillati</taxon>
        <taxon>Actinomycetota</taxon>
        <taxon>Actinomycetes</taxon>
        <taxon>Kitasatosporales</taxon>
        <taxon>Streptomycetaceae</taxon>
        <taxon>Streptomyces</taxon>
    </lineage>
</organism>
<evidence type="ECO:0008006" key="4">
    <source>
        <dbReference type="Google" id="ProtNLM"/>
    </source>
</evidence>
<feature type="signal peptide" evidence="1">
    <location>
        <begin position="1"/>
        <end position="27"/>
    </location>
</feature>
<dbReference type="Proteomes" id="UP001500016">
    <property type="component" value="Unassembled WGS sequence"/>
</dbReference>
<gene>
    <name evidence="2" type="ORF">GCM10009801_14210</name>
</gene>
<keyword evidence="3" id="KW-1185">Reference proteome</keyword>
<protein>
    <recommendedName>
        <fullName evidence="4">Secreted protein</fullName>
    </recommendedName>
</protein>
<sequence length="135" mass="14632">MRNARRLLVLAPALAAALTFPMTPAHAGEWAHSTAADNSDCADPADGRFWPVGEKFTARDRCIDGDSGVLLVDIYPWENGNSHDRKVWAHRGSGDSETWNASIPEGRPVAILACTGQYSSKSWGGCDSTWRFGKA</sequence>
<keyword evidence="1" id="KW-0732">Signal</keyword>
<evidence type="ECO:0000256" key="1">
    <source>
        <dbReference type="SAM" id="SignalP"/>
    </source>
</evidence>
<proteinExistence type="predicted"/>